<dbReference type="Proteomes" id="UP001162501">
    <property type="component" value="Chromosome 1"/>
</dbReference>
<gene>
    <name evidence="1" type="ORF">MRATA1EN3_LOCUS2319</name>
</gene>
<name>A0ACB0DSM0_RANTA</name>
<reference evidence="1" key="1">
    <citation type="submission" date="2023-05" db="EMBL/GenBank/DDBJ databases">
        <authorList>
            <consortium name="ELIXIR-Norway"/>
        </authorList>
    </citation>
    <scope>NUCLEOTIDE SEQUENCE</scope>
</reference>
<sequence length="396" mass="41799">MSYTRMVKLKEVEEPAKAISSYIMLPSWAPRPLPAAEDLLVSQQPFTRGANQRAPFALPLPSAPRRKDPVGADSAPPRPLLPREGRLRGGGGVGAVAEGGGVVRPYKNGGGGGKTAHLVPLPGGCSDRAAPAGGLPTPRTCLCGLRRRPGESTAPSSKGARMRSPGEPRALPSGGSTLAQQSSSLHRAWWGRGGRRGWVRTGAGPLLSLCLQLPRRHPRPLDGPTPWARREAPRGSYNFPETSAGAGKLQQVPAARFPQTAQWPGAGRTAEECVMGAFGSFPGSDGSRATPASLAVFRARPGAPAGVHTLASRPRANSNAAVSEGAVRDAAVRDCIWPGNPRRVLEERAEIPKFSWVFTRLGTPRAAKRSKRVTGALLLSRKLVGNTASVIWFLPL</sequence>
<proteinExistence type="predicted"/>
<evidence type="ECO:0000313" key="2">
    <source>
        <dbReference type="Proteomes" id="UP001162501"/>
    </source>
</evidence>
<evidence type="ECO:0000313" key="1">
    <source>
        <dbReference type="EMBL" id="CAI9691106.1"/>
    </source>
</evidence>
<accession>A0ACB0DSM0</accession>
<dbReference type="EMBL" id="OX596085">
    <property type="protein sequence ID" value="CAI9691106.1"/>
    <property type="molecule type" value="Genomic_DNA"/>
</dbReference>
<organism evidence="1 2">
    <name type="scientific">Rangifer tarandus platyrhynchus</name>
    <name type="common">Svalbard reindeer</name>
    <dbReference type="NCBI Taxonomy" id="3082113"/>
    <lineage>
        <taxon>Eukaryota</taxon>
        <taxon>Metazoa</taxon>
        <taxon>Chordata</taxon>
        <taxon>Craniata</taxon>
        <taxon>Vertebrata</taxon>
        <taxon>Euteleostomi</taxon>
        <taxon>Mammalia</taxon>
        <taxon>Eutheria</taxon>
        <taxon>Laurasiatheria</taxon>
        <taxon>Artiodactyla</taxon>
        <taxon>Ruminantia</taxon>
        <taxon>Pecora</taxon>
        <taxon>Cervidae</taxon>
        <taxon>Odocoileinae</taxon>
        <taxon>Rangifer</taxon>
    </lineage>
</organism>
<protein>
    <submittedName>
        <fullName evidence="1">Uncharacterized protein</fullName>
    </submittedName>
</protein>